<gene>
    <name evidence="1" type="ORF">LV75_005571</name>
</gene>
<sequence length="97" mass="9609">MAVAGYGVEIGQLRAAAEAAGSAADQARVVHPGAGLGSIATALPGGEAAKVAQTLATTFDQRTAGWADQIDQWSESVSLSAKTYSENEAAAEGAFGG</sequence>
<dbReference type="RefSeq" id="WP_253890067.1">
    <property type="nucleotide sequence ID" value="NZ_BAAAVB010000019.1"/>
</dbReference>
<evidence type="ECO:0008006" key="3">
    <source>
        <dbReference type="Google" id="ProtNLM"/>
    </source>
</evidence>
<evidence type="ECO:0000313" key="1">
    <source>
        <dbReference type="EMBL" id="MCP2273045.1"/>
    </source>
</evidence>
<keyword evidence="2" id="KW-1185">Reference proteome</keyword>
<evidence type="ECO:0000313" key="2">
    <source>
        <dbReference type="Proteomes" id="UP001205185"/>
    </source>
</evidence>
<protein>
    <recommendedName>
        <fullName evidence="3">Excreted virulence factor EspC (Type VII ESX diderm)</fullName>
    </recommendedName>
</protein>
<dbReference type="EMBL" id="JAMTCO010000015">
    <property type="protein sequence ID" value="MCP2273045.1"/>
    <property type="molecule type" value="Genomic_DNA"/>
</dbReference>
<comment type="caution">
    <text evidence="1">The sequence shown here is derived from an EMBL/GenBank/DDBJ whole genome shotgun (WGS) entry which is preliminary data.</text>
</comment>
<proteinExistence type="predicted"/>
<dbReference type="Proteomes" id="UP001205185">
    <property type="component" value="Unassembled WGS sequence"/>
</dbReference>
<organism evidence="1 2">
    <name type="scientific">Actinokineospora diospyrosa</name>
    <dbReference type="NCBI Taxonomy" id="103728"/>
    <lineage>
        <taxon>Bacteria</taxon>
        <taxon>Bacillati</taxon>
        <taxon>Actinomycetota</taxon>
        <taxon>Actinomycetes</taxon>
        <taxon>Pseudonocardiales</taxon>
        <taxon>Pseudonocardiaceae</taxon>
        <taxon>Actinokineospora</taxon>
    </lineage>
</organism>
<reference evidence="1 2" key="1">
    <citation type="submission" date="2022-06" db="EMBL/GenBank/DDBJ databases">
        <title>Genomic Encyclopedia of Archaeal and Bacterial Type Strains, Phase II (KMG-II): from individual species to whole genera.</title>
        <authorList>
            <person name="Goeker M."/>
        </authorList>
    </citation>
    <scope>NUCLEOTIDE SEQUENCE [LARGE SCALE GENOMIC DNA]</scope>
    <source>
        <strain evidence="1 2">DSM 44255</strain>
    </source>
</reference>
<name>A0ABT1IK59_9PSEU</name>
<accession>A0ABT1IK59</accession>